<accession>A0A2S9GYI7</accession>
<dbReference type="RefSeq" id="WP_105532264.1">
    <property type="nucleotide sequence ID" value="NZ_PUGF01000011.1"/>
</dbReference>
<dbReference type="PROSITE" id="PS51831">
    <property type="entry name" value="HD"/>
    <property type="match status" value="1"/>
</dbReference>
<dbReference type="OrthoDB" id="823268at2"/>
<gene>
    <name evidence="2" type="ORF">S2091_2503</name>
</gene>
<dbReference type="Proteomes" id="UP000237839">
    <property type="component" value="Unassembled WGS sequence"/>
</dbReference>
<organism evidence="2 3">
    <name type="scientific">Solimicrobium silvestre</name>
    <dbReference type="NCBI Taxonomy" id="2099400"/>
    <lineage>
        <taxon>Bacteria</taxon>
        <taxon>Pseudomonadati</taxon>
        <taxon>Pseudomonadota</taxon>
        <taxon>Betaproteobacteria</taxon>
        <taxon>Burkholderiales</taxon>
        <taxon>Oxalobacteraceae</taxon>
        <taxon>Solimicrobium</taxon>
    </lineage>
</organism>
<dbReference type="SUPFAM" id="SSF109604">
    <property type="entry name" value="HD-domain/PDEase-like"/>
    <property type="match status" value="1"/>
</dbReference>
<protein>
    <submittedName>
        <fullName evidence="2">Putative HD phosphohydrolase</fullName>
    </submittedName>
</protein>
<dbReference type="InterPro" id="IPR006674">
    <property type="entry name" value="HD_domain"/>
</dbReference>
<dbReference type="InterPro" id="IPR052567">
    <property type="entry name" value="OP_Dioxygenase"/>
</dbReference>
<reference evidence="2 3" key="1">
    <citation type="submission" date="2018-02" db="EMBL/GenBank/DDBJ databases">
        <title>Solimicrobium silvestre gen. nov., sp. nov., isolated from alpine forest soil.</title>
        <authorList>
            <person name="Margesin R."/>
            <person name="Albuquerque L."/>
            <person name="Zhang D.-C."/>
            <person name="Froufe H.J.C."/>
            <person name="Severino R."/>
            <person name="Roxo I."/>
            <person name="Egas C."/>
            <person name="Da Costa M.S."/>
        </authorList>
    </citation>
    <scope>NUCLEOTIDE SEQUENCE [LARGE SCALE GENOMIC DNA]</scope>
    <source>
        <strain evidence="2 3">S20-91</strain>
    </source>
</reference>
<keyword evidence="3" id="KW-1185">Reference proteome</keyword>
<dbReference type="Gene3D" id="1.10.3210.10">
    <property type="entry name" value="Hypothetical protein af1432"/>
    <property type="match status" value="1"/>
</dbReference>
<dbReference type="PANTHER" id="PTHR40202">
    <property type="match status" value="1"/>
</dbReference>
<dbReference type="AlphaFoldDB" id="A0A2S9GYI7"/>
<evidence type="ECO:0000259" key="1">
    <source>
        <dbReference type="PROSITE" id="PS51831"/>
    </source>
</evidence>
<dbReference type="PANTHER" id="PTHR40202:SF1">
    <property type="entry name" value="HD DOMAIN-CONTAINING PROTEIN"/>
    <property type="match status" value="1"/>
</dbReference>
<comment type="caution">
    <text evidence="2">The sequence shown here is derived from an EMBL/GenBank/DDBJ whole genome shotgun (WGS) entry which is preliminary data.</text>
</comment>
<name>A0A2S9GYI7_9BURK</name>
<sequence>MTLSVQHITELFSNADTHLYGGEAITHQQHALQTAWMAEQANEDDALIIACLLHDLGHMLFGQGDEYLACGIDDRHEQKIVPFLSLLFPAEVLEPIRWHVDAKRYLCYADPYYQAALSEASKMSMELQGGVMNEADALCFFNRRYAQAALALRRYDDAAKVPNLVVPEFTHYFPRLLALTEKKSAL</sequence>
<dbReference type="InterPro" id="IPR003607">
    <property type="entry name" value="HD/PDEase_dom"/>
</dbReference>
<proteinExistence type="predicted"/>
<evidence type="ECO:0000313" key="2">
    <source>
        <dbReference type="EMBL" id="PRC92773.1"/>
    </source>
</evidence>
<dbReference type="EMBL" id="PUGF01000011">
    <property type="protein sequence ID" value="PRC92773.1"/>
    <property type="molecule type" value="Genomic_DNA"/>
</dbReference>
<keyword evidence="2" id="KW-0378">Hydrolase</keyword>
<dbReference type="GO" id="GO:0016787">
    <property type="term" value="F:hydrolase activity"/>
    <property type="evidence" value="ECO:0007669"/>
    <property type="project" value="UniProtKB-KW"/>
</dbReference>
<evidence type="ECO:0000313" key="3">
    <source>
        <dbReference type="Proteomes" id="UP000237839"/>
    </source>
</evidence>
<feature type="domain" description="HD" evidence="1">
    <location>
        <begin position="27"/>
        <end position="141"/>
    </location>
</feature>
<dbReference type="Pfam" id="PF01966">
    <property type="entry name" value="HD"/>
    <property type="match status" value="1"/>
</dbReference>
<dbReference type="CDD" id="cd00077">
    <property type="entry name" value="HDc"/>
    <property type="match status" value="1"/>
</dbReference>